<dbReference type="InterPro" id="IPR007710">
    <property type="entry name" value="Nucleoside_deoxyribTrfase"/>
</dbReference>
<dbReference type="SUPFAM" id="SSF52309">
    <property type="entry name" value="N-(deoxy)ribosyltransferase-like"/>
    <property type="match status" value="1"/>
</dbReference>
<dbReference type="Proteomes" id="UP000831947">
    <property type="component" value="Chromosome"/>
</dbReference>
<reference evidence="1 2" key="1">
    <citation type="journal article" date="2022" name="Int. J. Syst. Evol. Microbiol.">
        <title>Apilactobacillus apisilvae sp. nov., Nicolia spurrieriana gen. nov. sp. nov., Bombilactobacillus folatiphilus sp. nov. and Bombilactobacillus thymidiniphilus sp. nov., four new lactic acid bacterial isolates from stingless bees Tetragonula carbonaria and Austroplebeia australis.</title>
        <authorList>
            <person name="Oliphant S.A."/>
            <person name="Watson-Haigh N.S."/>
            <person name="Sumby K.M."/>
            <person name="Gardner J."/>
            <person name="Groom S."/>
            <person name="Jiranek V."/>
        </authorList>
    </citation>
    <scope>NUCLEOTIDE SEQUENCE [LARGE SCALE GENOMIC DNA]</scope>
    <source>
        <strain evidence="1 2">SG4_A1</strain>
    </source>
</reference>
<sequence>MTKQNTVYFACSWFSEEEQKYMEQGQKAISANPTVNWPDSYRPLDHQFKNIDVVKHPEALSDPLWQIGTFQNDITGIDKSDIICGLFLPHRADPGMSFEYGYAYATHKPIVSVIPDNSKAEINLMLIPSVTSYITISELATFDFNQLEYNIRPLTAY</sequence>
<keyword evidence="2" id="KW-1185">Reference proteome</keyword>
<evidence type="ECO:0000313" key="2">
    <source>
        <dbReference type="Proteomes" id="UP000831947"/>
    </source>
</evidence>
<name>A0ABY4PCC7_9LACO</name>
<gene>
    <name evidence="1" type="ORF">MOO47_06510</name>
</gene>
<accession>A0ABY4PCC7</accession>
<dbReference type="EMBL" id="CP093365">
    <property type="protein sequence ID" value="UQS83420.1"/>
    <property type="molecule type" value="Genomic_DNA"/>
</dbReference>
<proteinExistence type="predicted"/>
<dbReference type="RefSeq" id="WP_249512646.1">
    <property type="nucleotide sequence ID" value="NZ_CP093365.1"/>
</dbReference>
<dbReference type="Gene3D" id="3.40.50.450">
    <property type="match status" value="1"/>
</dbReference>
<dbReference type="Pfam" id="PF05014">
    <property type="entry name" value="Nuc_deoxyrib_tr"/>
    <property type="match status" value="1"/>
</dbReference>
<evidence type="ECO:0000313" key="1">
    <source>
        <dbReference type="EMBL" id="UQS83420.1"/>
    </source>
</evidence>
<protein>
    <submittedName>
        <fullName evidence="1">Nucleoside 2-deoxyribosyltransferase</fullName>
    </submittedName>
</protein>
<organism evidence="1 2">
    <name type="scientific">Bombilactobacillus thymidiniphilus</name>
    <dbReference type="NCBI Taxonomy" id="2923363"/>
    <lineage>
        <taxon>Bacteria</taxon>
        <taxon>Bacillati</taxon>
        <taxon>Bacillota</taxon>
        <taxon>Bacilli</taxon>
        <taxon>Lactobacillales</taxon>
        <taxon>Lactobacillaceae</taxon>
        <taxon>Bombilactobacillus</taxon>
    </lineage>
</organism>